<feature type="domain" description="GGDEF" evidence="3">
    <location>
        <begin position="384"/>
        <end position="517"/>
    </location>
</feature>
<protein>
    <submittedName>
        <fullName evidence="5">Diguanylate cyclase (GGDEF)-like protein</fullName>
    </submittedName>
</protein>
<feature type="domain" description="MHYT" evidence="4">
    <location>
        <begin position="12"/>
        <end position="197"/>
    </location>
</feature>
<dbReference type="InterPro" id="IPR043128">
    <property type="entry name" value="Rev_trsase/Diguanyl_cyclase"/>
</dbReference>
<keyword evidence="1" id="KW-0472">Membrane</keyword>
<feature type="transmembrane region" description="Helical" evidence="1">
    <location>
        <begin position="15"/>
        <end position="36"/>
    </location>
</feature>
<dbReference type="InterPro" id="IPR052155">
    <property type="entry name" value="Biofilm_reg_signaling"/>
</dbReference>
<accession>A0A7W6K4L8</accession>
<dbReference type="PANTHER" id="PTHR44757:SF2">
    <property type="entry name" value="BIOFILM ARCHITECTURE MAINTENANCE PROTEIN MBAA"/>
    <property type="match status" value="1"/>
</dbReference>
<dbReference type="GO" id="GO:0016020">
    <property type="term" value="C:membrane"/>
    <property type="evidence" value="ECO:0007669"/>
    <property type="project" value="UniProtKB-UniRule"/>
</dbReference>
<feature type="transmembrane region" description="Helical" evidence="1">
    <location>
        <begin position="110"/>
        <end position="128"/>
    </location>
</feature>
<evidence type="ECO:0000259" key="4">
    <source>
        <dbReference type="PROSITE" id="PS50924"/>
    </source>
</evidence>
<dbReference type="InterPro" id="IPR001633">
    <property type="entry name" value="EAL_dom"/>
</dbReference>
<dbReference type="Gene3D" id="3.30.70.270">
    <property type="match status" value="1"/>
</dbReference>
<feature type="transmembrane region" description="Helical" evidence="1">
    <location>
        <begin position="140"/>
        <end position="160"/>
    </location>
</feature>
<dbReference type="Pfam" id="PF00563">
    <property type="entry name" value="EAL"/>
    <property type="match status" value="1"/>
</dbReference>
<evidence type="ECO:0000259" key="3">
    <source>
        <dbReference type="PROSITE" id="PS50887"/>
    </source>
</evidence>
<dbReference type="FunFam" id="3.30.70.270:FF:000001">
    <property type="entry name" value="Diguanylate cyclase domain protein"/>
    <property type="match status" value="1"/>
</dbReference>
<keyword evidence="1" id="KW-1133">Transmembrane helix</keyword>
<proteinExistence type="predicted"/>
<dbReference type="Pfam" id="PF03707">
    <property type="entry name" value="MHYT"/>
    <property type="match status" value="2"/>
</dbReference>
<reference evidence="5 6" key="1">
    <citation type="submission" date="2020-08" db="EMBL/GenBank/DDBJ databases">
        <title>Genomic Encyclopedia of Type Strains, Phase IV (KMG-IV): sequencing the most valuable type-strain genomes for metagenomic binning, comparative biology and taxonomic classification.</title>
        <authorList>
            <person name="Goeker M."/>
        </authorList>
    </citation>
    <scope>NUCLEOTIDE SEQUENCE [LARGE SCALE GENOMIC DNA]</scope>
    <source>
        <strain evidence="5 6">DSM 26385</strain>
    </source>
</reference>
<dbReference type="Pfam" id="PF00990">
    <property type="entry name" value="GGDEF"/>
    <property type="match status" value="1"/>
</dbReference>
<dbReference type="Proteomes" id="UP000584824">
    <property type="component" value="Unassembled WGS sequence"/>
</dbReference>
<dbReference type="CDD" id="cd01948">
    <property type="entry name" value="EAL"/>
    <property type="match status" value="1"/>
</dbReference>
<feature type="transmembrane region" description="Helical" evidence="1">
    <location>
        <begin position="172"/>
        <end position="193"/>
    </location>
</feature>
<dbReference type="InterPro" id="IPR035919">
    <property type="entry name" value="EAL_sf"/>
</dbReference>
<dbReference type="GO" id="GO:0003824">
    <property type="term" value="F:catalytic activity"/>
    <property type="evidence" value="ECO:0007669"/>
    <property type="project" value="UniProtKB-ARBA"/>
</dbReference>
<feature type="transmembrane region" description="Helical" evidence="1">
    <location>
        <begin position="78"/>
        <end position="98"/>
    </location>
</feature>
<feature type="transmembrane region" description="Helical" evidence="1">
    <location>
        <begin position="213"/>
        <end position="236"/>
    </location>
</feature>
<comment type="caution">
    <text evidence="5">The sequence shown here is derived from an EMBL/GenBank/DDBJ whole genome shotgun (WGS) entry which is preliminary data.</text>
</comment>
<evidence type="ECO:0000313" key="5">
    <source>
        <dbReference type="EMBL" id="MBB4105027.1"/>
    </source>
</evidence>
<dbReference type="Gene3D" id="3.20.20.450">
    <property type="entry name" value="EAL domain"/>
    <property type="match status" value="1"/>
</dbReference>
<organism evidence="5 6">
    <name type="scientific">Allorhizobium borbori</name>
    <dbReference type="NCBI Taxonomy" id="485907"/>
    <lineage>
        <taxon>Bacteria</taxon>
        <taxon>Pseudomonadati</taxon>
        <taxon>Pseudomonadota</taxon>
        <taxon>Alphaproteobacteria</taxon>
        <taxon>Hyphomicrobiales</taxon>
        <taxon>Rhizobiaceae</taxon>
        <taxon>Rhizobium/Agrobacterium group</taxon>
        <taxon>Allorhizobium</taxon>
    </lineage>
</organism>
<dbReference type="SUPFAM" id="SSF55073">
    <property type="entry name" value="Nucleotide cyclase"/>
    <property type="match status" value="1"/>
</dbReference>
<sequence length="786" mass="84888">MFTIMECITDQHERSSVLLAASTALVGMFAFFHLLVRVEESSGRRRTGWTAVAAAAGGLSVWATHFLAMLAYRGLLPIGFDFPFTALSAVIAVVGFRLALGVSGDGGGRIVLRAAIVTTTVGVMHFVGMAGMKVAARIDYTIGSIVAAAVVAFLLFLLAFGLFTRLEGARRIVAPAFGAILGICTLHFVAMQATILTPDPSLSGPDAEGLERLWLTGAISGATLLVLVSVAVAALIDRYVVDLSGFANATLDGLAFVRGGRIVEVNARFAALLDTREAALAGQDPNTLLKPSDALPVDMPRTCPVEAAPRLGDQSRVFELAVHTVEYRGKPTEVIAVRDLSENRAALKRVEYLARYDMLTGLVNRALFHEHLDLQIGNGLRNGRSFALLALDLDRFKAVNDLFGHAEGDRVLKDVAGILRECARPGDTVARLGGDEFMIILNDPGDLEPAGHLATDILAAFRERMDCTVDPTAVGVSIGIAVFPKDGADADMLMRAADLALYRAKVRGRGIMAFYDQAMDQEVRERRQMEADLRQAIERCEIQLVYQPMRSVAGGEVCGYEALVRWQHPVHGQLSPKVFLPIAEDTGIIIALGEWVLREACRTASRWPVETRVAVNISPVQFRLANLAFVVSRILDETGLSPERLELEITESALIKDRPATLETLRQIKALGVAIVMDDFGTGYSSLSNLQSFPFDKIKIDRSFIAAMGEDENARSIMRAVIGLGRSLALPVTAEGIETPEQYNMVADEGCAQVQGYLFGKPNPAPCEDFGTADSGYPRDVAQNTA</sequence>
<keyword evidence="6" id="KW-1185">Reference proteome</keyword>
<evidence type="ECO:0000313" key="6">
    <source>
        <dbReference type="Proteomes" id="UP000584824"/>
    </source>
</evidence>
<dbReference type="PANTHER" id="PTHR44757">
    <property type="entry name" value="DIGUANYLATE CYCLASE DGCP"/>
    <property type="match status" value="1"/>
</dbReference>
<feature type="domain" description="EAL" evidence="2">
    <location>
        <begin position="526"/>
        <end position="776"/>
    </location>
</feature>
<dbReference type="SUPFAM" id="SSF141868">
    <property type="entry name" value="EAL domain-like"/>
    <property type="match status" value="1"/>
</dbReference>
<dbReference type="NCBIfam" id="TIGR00254">
    <property type="entry name" value="GGDEF"/>
    <property type="match status" value="1"/>
</dbReference>
<dbReference type="PROSITE" id="PS50887">
    <property type="entry name" value="GGDEF"/>
    <property type="match status" value="1"/>
</dbReference>
<dbReference type="SMART" id="SM00267">
    <property type="entry name" value="GGDEF"/>
    <property type="match status" value="1"/>
</dbReference>
<dbReference type="InterPro" id="IPR029787">
    <property type="entry name" value="Nucleotide_cyclase"/>
</dbReference>
<name>A0A7W6K4L8_9HYPH</name>
<evidence type="ECO:0000256" key="1">
    <source>
        <dbReference type="PROSITE-ProRule" id="PRU00244"/>
    </source>
</evidence>
<dbReference type="CDD" id="cd01949">
    <property type="entry name" value="GGDEF"/>
    <property type="match status" value="1"/>
</dbReference>
<dbReference type="InterPro" id="IPR000160">
    <property type="entry name" value="GGDEF_dom"/>
</dbReference>
<dbReference type="SMART" id="SM00052">
    <property type="entry name" value="EAL"/>
    <property type="match status" value="1"/>
</dbReference>
<dbReference type="AlphaFoldDB" id="A0A7W6K4L8"/>
<keyword evidence="1" id="KW-0812">Transmembrane</keyword>
<dbReference type="PROSITE" id="PS50883">
    <property type="entry name" value="EAL"/>
    <property type="match status" value="1"/>
</dbReference>
<evidence type="ECO:0000259" key="2">
    <source>
        <dbReference type="PROSITE" id="PS50883"/>
    </source>
</evidence>
<dbReference type="InterPro" id="IPR005330">
    <property type="entry name" value="MHYT_dom"/>
</dbReference>
<dbReference type="PROSITE" id="PS50924">
    <property type="entry name" value="MHYT"/>
    <property type="match status" value="1"/>
</dbReference>
<feature type="transmembrane region" description="Helical" evidence="1">
    <location>
        <begin position="48"/>
        <end position="72"/>
    </location>
</feature>
<gene>
    <name evidence="5" type="ORF">GGQ66_003610</name>
</gene>
<dbReference type="EMBL" id="JACIDU010000016">
    <property type="protein sequence ID" value="MBB4105027.1"/>
    <property type="molecule type" value="Genomic_DNA"/>
</dbReference>
<dbReference type="RefSeq" id="WP_183794116.1">
    <property type="nucleotide sequence ID" value="NZ_JACIDU010000016.1"/>
</dbReference>